<dbReference type="Gene3D" id="3.40.50.2300">
    <property type="match status" value="1"/>
</dbReference>
<dbReference type="PANTHER" id="PTHR32071">
    <property type="entry name" value="TRANSCRIPTIONAL REGULATORY PROTEIN"/>
    <property type="match status" value="1"/>
</dbReference>
<keyword evidence="5" id="KW-0805">Transcription regulation</keyword>
<dbReference type="EMBL" id="RCZC01000005">
    <property type="protein sequence ID" value="TPG51586.1"/>
    <property type="molecule type" value="Genomic_DNA"/>
</dbReference>
<keyword evidence="2" id="KW-0547">Nucleotide-binding</keyword>
<dbReference type="SUPFAM" id="SSF52540">
    <property type="entry name" value="P-loop containing nucleoside triphosphate hydrolases"/>
    <property type="match status" value="1"/>
</dbReference>
<dbReference type="InterPro" id="IPR058031">
    <property type="entry name" value="AAA_lid_NorR"/>
</dbReference>
<dbReference type="Pfam" id="PF25601">
    <property type="entry name" value="AAA_lid_14"/>
    <property type="match status" value="1"/>
</dbReference>
<dbReference type="Pfam" id="PF00072">
    <property type="entry name" value="Response_reg"/>
    <property type="match status" value="1"/>
</dbReference>
<evidence type="ECO:0000256" key="2">
    <source>
        <dbReference type="ARBA" id="ARBA00022741"/>
    </source>
</evidence>
<dbReference type="PANTHER" id="PTHR32071:SF57">
    <property type="entry name" value="C4-DICARBOXYLATE TRANSPORT TRANSCRIPTIONAL REGULATORY PROTEIN DCTD"/>
    <property type="match status" value="1"/>
</dbReference>
<keyword evidence="11" id="KW-1185">Reference proteome</keyword>
<protein>
    <submittedName>
        <fullName evidence="10">Sigma-54-dependent Fis family transcriptional regulator</fullName>
    </submittedName>
</protein>
<dbReference type="CDD" id="cd00009">
    <property type="entry name" value="AAA"/>
    <property type="match status" value="1"/>
</dbReference>
<dbReference type="Proteomes" id="UP000319931">
    <property type="component" value="Unassembled WGS sequence"/>
</dbReference>
<reference evidence="10 11" key="1">
    <citation type="journal article" date="2019" name="Environ. Microbiol.">
        <title>Species interactions and distinct microbial communities in high Arctic permafrost affected cryosols are associated with the CH4 and CO2 gas fluxes.</title>
        <authorList>
            <person name="Altshuler I."/>
            <person name="Hamel J."/>
            <person name="Turney S."/>
            <person name="Magnuson E."/>
            <person name="Levesque R."/>
            <person name="Greer C."/>
            <person name="Whyte L.G."/>
        </authorList>
    </citation>
    <scope>NUCLEOTIDE SEQUENCE [LARGE SCALE GENOMIC DNA]</scope>
    <source>
        <strain evidence="10 11">E6.1</strain>
    </source>
</reference>
<feature type="modified residue" description="4-aspartylphosphate" evidence="7">
    <location>
        <position position="58"/>
    </location>
</feature>
<evidence type="ECO:0000259" key="8">
    <source>
        <dbReference type="PROSITE" id="PS50045"/>
    </source>
</evidence>
<comment type="caution">
    <text evidence="10">The sequence shown here is derived from an EMBL/GenBank/DDBJ whole genome shotgun (WGS) entry which is preliminary data.</text>
</comment>
<accession>A0A502FR09</accession>
<feature type="domain" description="Response regulatory" evidence="9">
    <location>
        <begin position="9"/>
        <end position="123"/>
    </location>
</feature>
<dbReference type="GO" id="GO:0000160">
    <property type="term" value="P:phosphorelay signal transduction system"/>
    <property type="evidence" value="ECO:0007669"/>
    <property type="project" value="UniProtKB-KW"/>
</dbReference>
<keyword evidence="1 7" id="KW-0597">Phosphoprotein</keyword>
<evidence type="ECO:0000313" key="11">
    <source>
        <dbReference type="Proteomes" id="UP000319931"/>
    </source>
</evidence>
<dbReference type="InterPro" id="IPR011006">
    <property type="entry name" value="CheY-like_superfamily"/>
</dbReference>
<evidence type="ECO:0000259" key="9">
    <source>
        <dbReference type="PROSITE" id="PS50110"/>
    </source>
</evidence>
<evidence type="ECO:0000256" key="4">
    <source>
        <dbReference type="ARBA" id="ARBA00023012"/>
    </source>
</evidence>
<dbReference type="InterPro" id="IPR001789">
    <property type="entry name" value="Sig_transdc_resp-reg_receiver"/>
</dbReference>
<sequence length="430" mass="46662">MTETHPPREVALIDDDDDLRAATTQLLSLEGFSVRAFADAASALAVIGADYPGVVITDVRMPGMSGIELFGVLHARDPELPVMLITGHGDVQMAVEAIKAGAWDFLTKPFDPEALLAATTRAAKARGLILENRQLRAAADAESGDALIGATPAIVRLRGLIPVLADAALDIVIEGELGTGKEHFARLVHRAGRRARHRFLKIDCATVTPALIERELFVRNGVVARADRGTLFLHNLEWASDDFQNRLVRLAETRAVALDARDPDPVDIRIIAAVQEGERERVLPALFHLLAGVPLRMPPLAERGADIPLLFAHFLTRAAREHGRAVPPMADHAYRLGEQSWAGNVLELEKTAERICLGLDEGGAVSDMGLAPLPARLDAFERAAIIDAVTAADGEIAVAIERLQLPRKTFYYRVKRLGIDLRALRRQAGS</sequence>
<feature type="domain" description="Sigma-54 factor interaction" evidence="8">
    <location>
        <begin position="147"/>
        <end position="357"/>
    </location>
</feature>
<keyword evidence="6" id="KW-0804">Transcription</keyword>
<dbReference type="SUPFAM" id="SSF52172">
    <property type="entry name" value="CheY-like"/>
    <property type="match status" value="1"/>
</dbReference>
<dbReference type="PROSITE" id="PS50110">
    <property type="entry name" value="RESPONSE_REGULATORY"/>
    <property type="match status" value="1"/>
</dbReference>
<organism evidence="10 11">
    <name type="scientific">Sphingomonas glacialis</name>
    <dbReference type="NCBI Taxonomy" id="658225"/>
    <lineage>
        <taxon>Bacteria</taxon>
        <taxon>Pseudomonadati</taxon>
        <taxon>Pseudomonadota</taxon>
        <taxon>Alphaproteobacteria</taxon>
        <taxon>Sphingomonadales</taxon>
        <taxon>Sphingomonadaceae</taxon>
        <taxon>Sphingomonas</taxon>
    </lineage>
</organism>
<dbReference type="RefSeq" id="WP_140851349.1">
    <property type="nucleotide sequence ID" value="NZ_RCZC01000005.1"/>
</dbReference>
<evidence type="ECO:0000256" key="6">
    <source>
        <dbReference type="ARBA" id="ARBA00023163"/>
    </source>
</evidence>
<dbReference type="Gene3D" id="3.40.50.300">
    <property type="entry name" value="P-loop containing nucleotide triphosphate hydrolases"/>
    <property type="match status" value="1"/>
</dbReference>
<dbReference type="GO" id="GO:0006355">
    <property type="term" value="P:regulation of DNA-templated transcription"/>
    <property type="evidence" value="ECO:0007669"/>
    <property type="project" value="InterPro"/>
</dbReference>
<dbReference type="PROSITE" id="PS50045">
    <property type="entry name" value="SIGMA54_INTERACT_4"/>
    <property type="match status" value="1"/>
</dbReference>
<evidence type="ECO:0000256" key="3">
    <source>
        <dbReference type="ARBA" id="ARBA00022840"/>
    </source>
</evidence>
<dbReference type="InterPro" id="IPR002078">
    <property type="entry name" value="Sigma_54_int"/>
</dbReference>
<dbReference type="Gene3D" id="1.10.10.60">
    <property type="entry name" value="Homeodomain-like"/>
    <property type="match status" value="1"/>
</dbReference>
<dbReference type="GO" id="GO:0005524">
    <property type="term" value="F:ATP binding"/>
    <property type="evidence" value="ECO:0007669"/>
    <property type="project" value="UniProtKB-KW"/>
</dbReference>
<proteinExistence type="predicted"/>
<gene>
    <name evidence="10" type="ORF">EAH76_16265</name>
</gene>
<evidence type="ECO:0000256" key="1">
    <source>
        <dbReference type="ARBA" id="ARBA00022553"/>
    </source>
</evidence>
<keyword evidence="4" id="KW-0902">Two-component regulatory system</keyword>
<evidence type="ECO:0000256" key="7">
    <source>
        <dbReference type="PROSITE-ProRule" id="PRU00169"/>
    </source>
</evidence>
<dbReference type="FunFam" id="3.40.50.2300:FF:000018">
    <property type="entry name" value="DNA-binding transcriptional regulator NtrC"/>
    <property type="match status" value="1"/>
</dbReference>
<dbReference type="Pfam" id="PF00158">
    <property type="entry name" value="Sigma54_activat"/>
    <property type="match status" value="1"/>
</dbReference>
<dbReference type="Gene3D" id="1.10.8.60">
    <property type="match status" value="1"/>
</dbReference>
<dbReference type="InterPro" id="IPR027417">
    <property type="entry name" value="P-loop_NTPase"/>
</dbReference>
<dbReference type="SUPFAM" id="SSF46689">
    <property type="entry name" value="Homeodomain-like"/>
    <property type="match status" value="1"/>
</dbReference>
<evidence type="ECO:0000256" key="5">
    <source>
        <dbReference type="ARBA" id="ARBA00023015"/>
    </source>
</evidence>
<dbReference type="OrthoDB" id="9154941at2"/>
<name>A0A502FR09_9SPHN</name>
<dbReference type="InterPro" id="IPR009057">
    <property type="entry name" value="Homeodomain-like_sf"/>
</dbReference>
<dbReference type="AlphaFoldDB" id="A0A502FR09"/>
<evidence type="ECO:0000313" key="10">
    <source>
        <dbReference type="EMBL" id="TPG51586.1"/>
    </source>
</evidence>
<keyword evidence="3" id="KW-0067">ATP-binding</keyword>
<dbReference type="SMART" id="SM00448">
    <property type="entry name" value="REC"/>
    <property type="match status" value="1"/>
</dbReference>